<reference evidence="3" key="1">
    <citation type="submission" date="2016-10" db="EMBL/GenBank/DDBJ databases">
        <authorList>
            <person name="Kim B.-C."/>
            <person name="Jeong H."/>
        </authorList>
    </citation>
    <scope>NUCLEOTIDE SEQUENCE [LARGE SCALE GENOMIC DNA]</scope>
    <source>
        <strain evidence="3">KB11</strain>
    </source>
</reference>
<accession>A0A2H4U5B8</accession>
<evidence type="ECO:0000313" key="2">
    <source>
        <dbReference type="EMBL" id="ATZ59320.1"/>
    </source>
</evidence>
<dbReference type="GeneID" id="35118165"/>
<dbReference type="InterPro" id="IPR041698">
    <property type="entry name" value="Methyltransf_25"/>
</dbReference>
<dbReference type="InterPro" id="IPR020596">
    <property type="entry name" value="rRNA_Ade_Mease_Trfase_CS"/>
</dbReference>
<dbReference type="Proteomes" id="UP000232133">
    <property type="component" value="Chromosome"/>
</dbReference>
<dbReference type="PANTHER" id="PTHR11006">
    <property type="entry name" value="PROTEIN ARGININE N-METHYLTRANSFERASE"/>
    <property type="match status" value="1"/>
</dbReference>
<evidence type="ECO:0000313" key="3">
    <source>
        <dbReference type="Proteomes" id="UP000232133"/>
    </source>
</evidence>
<dbReference type="GO" id="GO:0042054">
    <property type="term" value="F:histone methyltransferase activity"/>
    <property type="evidence" value="ECO:0007669"/>
    <property type="project" value="TreeGrafter"/>
</dbReference>
<dbReference type="PIRSF" id="PIRSF006607">
    <property type="entry name" value="RNAmts_UCP006607"/>
    <property type="match status" value="1"/>
</dbReference>
<sequence length="255" mass="29195">MKFKTTPYHFDLLKDEERLSAFYEAIKELSTSQELAYDLGCGSGILSFFLNSYFKEIIAIEQDFKASRCAKENLKSFKNIEVVNEDVLKYDFSKKCDLIVCEMLDTALIDEEEVPVLNHARNYLKENGKIIPQGIINTIELARLERDYIHYDEDVNCKTLSKPVIYDEINFLNDINPNFEKIITLKANKDSLVNGLKITTITKLNDNLVCGPTPMLNPPLLIPLDEKNVKCNDLINVKLKYIMGKGIGTIEANYY</sequence>
<dbReference type="PROSITE" id="PS01131">
    <property type="entry name" value="RRNA_A_DIMETH"/>
    <property type="match status" value="1"/>
</dbReference>
<gene>
    <name evidence="2" type="ORF">BK798_02265</name>
</gene>
<dbReference type="RefSeq" id="WP_004032104.1">
    <property type="nucleotide sequence ID" value="NZ_CAABOX010000005.1"/>
</dbReference>
<evidence type="ECO:0000259" key="1">
    <source>
        <dbReference type="Pfam" id="PF13649"/>
    </source>
</evidence>
<feature type="domain" description="Methyltransferase" evidence="1">
    <location>
        <begin position="38"/>
        <end position="128"/>
    </location>
</feature>
<dbReference type="AlphaFoldDB" id="A0A2H4U5B8"/>
<keyword evidence="2" id="KW-0808">Transferase</keyword>
<dbReference type="Pfam" id="PF13649">
    <property type="entry name" value="Methyltransf_25"/>
    <property type="match status" value="1"/>
</dbReference>
<dbReference type="Gene3D" id="3.40.50.150">
    <property type="entry name" value="Vaccinia Virus protein VP39"/>
    <property type="match status" value="1"/>
</dbReference>
<dbReference type="GO" id="GO:0000179">
    <property type="term" value="F:rRNA (adenine-N6,N6-)-dimethyltransferase activity"/>
    <property type="evidence" value="ECO:0007669"/>
    <property type="project" value="InterPro"/>
</dbReference>
<protein>
    <submittedName>
        <fullName evidence="2">SAM-dependent methyltransferase</fullName>
    </submittedName>
</protein>
<name>A0A2H4U5B8_METSM</name>
<dbReference type="InterPro" id="IPR021172">
    <property type="entry name" value="UCP006607_RNA_methylase-rel"/>
</dbReference>
<dbReference type="PANTHER" id="PTHR11006:SF60">
    <property type="entry name" value="PROTEIN ARGININE N-METHYLTRANSFERASE 9"/>
    <property type="match status" value="1"/>
</dbReference>
<organism evidence="2 3">
    <name type="scientific">Methanobrevibacter smithii</name>
    <dbReference type="NCBI Taxonomy" id="2173"/>
    <lineage>
        <taxon>Archaea</taxon>
        <taxon>Methanobacteriati</taxon>
        <taxon>Methanobacteriota</taxon>
        <taxon>Methanomada group</taxon>
        <taxon>Methanobacteria</taxon>
        <taxon>Methanobacteriales</taxon>
        <taxon>Methanobacteriaceae</taxon>
        <taxon>Methanobrevibacter</taxon>
    </lineage>
</organism>
<proteinExistence type="predicted"/>
<dbReference type="EMBL" id="CP017803">
    <property type="protein sequence ID" value="ATZ59320.1"/>
    <property type="molecule type" value="Genomic_DNA"/>
</dbReference>
<dbReference type="SUPFAM" id="SSF53335">
    <property type="entry name" value="S-adenosyl-L-methionine-dependent methyltransferases"/>
    <property type="match status" value="1"/>
</dbReference>
<dbReference type="CDD" id="cd02440">
    <property type="entry name" value="AdoMet_MTases"/>
    <property type="match status" value="1"/>
</dbReference>
<dbReference type="InterPro" id="IPR029063">
    <property type="entry name" value="SAM-dependent_MTases_sf"/>
</dbReference>
<keyword evidence="2" id="KW-0489">Methyltransferase</keyword>
<dbReference type="GO" id="GO:0016274">
    <property type="term" value="F:protein-arginine N-methyltransferase activity"/>
    <property type="evidence" value="ECO:0007669"/>
    <property type="project" value="InterPro"/>
</dbReference>
<dbReference type="InterPro" id="IPR025799">
    <property type="entry name" value="Arg_MeTrfase"/>
</dbReference>